<dbReference type="EMBL" id="DVJJ01000074">
    <property type="protein sequence ID" value="HIS64646.1"/>
    <property type="molecule type" value="Genomic_DNA"/>
</dbReference>
<evidence type="ECO:0000313" key="2">
    <source>
        <dbReference type="Proteomes" id="UP000886741"/>
    </source>
</evidence>
<dbReference type="Pfam" id="PF14276">
    <property type="entry name" value="DUF4363"/>
    <property type="match status" value="1"/>
</dbReference>
<protein>
    <submittedName>
        <fullName evidence="1">DUF4363 family protein</fullName>
    </submittedName>
</protein>
<evidence type="ECO:0000313" key="1">
    <source>
        <dbReference type="EMBL" id="HIS64646.1"/>
    </source>
</evidence>
<sequence length="126" mass="14700">MKHLATGVVILLLCLALCFTSLAVLDRWTTHATSQLEQALELADREYFDEAEALVTETWEFWRRRRGFFGMVLRHAEADQVNSTFRQLVEYAQNGCSEEFEPTCADLIEQINHLCDMEKPYYYNVL</sequence>
<comment type="caution">
    <text evidence="1">The sequence shown here is derived from an EMBL/GenBank/DDBJ whole genome shotgun (WGS) entry which is preliminary data.</text>
</comment>
<reference evidence="1" key="1">
    <citation type="submission" date="2020-10" db="EMBL/GenBank/DDBJ databases">
        <authorList>
            <person name="Gilroy R."/>
        </authorList>
    </citation>
    <scope>NUCLEOTIDE SEQUENCE</scope>
    <source>
        <strain evidence="1">ChiBcec16-1751</strain>
    </source>
</reference>
<proteinExistence type="predicted"/>
<dbReference type="InterPro" id="IPR025373">
    <property type="entry name" value="DUF4363"/>
</dbReference>
<organism evidence="1 2">
    <name type="scientific">Candidatus Avoscillospira avistercoris</name>
    <dbReference type="NCBI Taxonomy" id="2840707"/>
    <lineage>
        <taxon>Bacteria</taxon>
        <taxon>Bacillati</taxon>
        <taxon>Bacillota</taxon>
        <taxon>Clostridia</taxon>
        <taxon>Eubacteriales</taxon>
        <taxon>Oscillospiraceae</taxon>
        <taxon>Oscillospiraceae incertae sedis</taxon>
        <taxon>Candidatus Avoscillospira</taxon>
    </lineage>
</organism>
<name>A0A9D1F9P5_9FIRM</name>
<reference evidence="1" key="2">
    <citation type="journal article" date="2021" name="PeerJ">
        <title>Extensive microbial diversity within the chicken gut microbiome revealed by metagenomics and culture.</title>
        <authorList>
            <person name="Gilroy R."/>
            <person name="Ravi A."/>
            <person name="Getino M."/>
            <person name="Pursley I."/>
            <person name="Horton D.L."/>
            <person name="Alikhan N.F."/>
            <person name="Baker D."/>
            <person name="Gharbi K."/>
            <person name="Hall N."/>
            <person name="Watson M."/>
            <person name="Adriaenssens E.M."/>
            <person name="Foster-Nyarko E."/>
            <person name="Jarju S."/>
            <person name="Secka A."/>
            <person name="Antonio M."/>
            <person name="Oren A."/>
            <person name="Chaudhuri R.R."/>
            <person name="La Ragione R."/>
            <person name="Hildebrand F."/>
            <person name="Pallen M.J."/>
        </authorList>
    </citation>
    <scope>NUCLEOTIDE SEQUENCE</scope>
    <source>
        <strain evidence="1">ChiBcec16-1751</strain>
    </source>
</reference>
<accession>A0A9D1F9P5</accession>
<gene>
    <name evidence="1" type="ORF">IAA83_04655</name>
</gene>
<dbReference type="Proteomes" id="UP000886741">
    <property type="component" value="Unassembled WGS sequence"/>
</dbReference>
<dbReference type="AlphaFoldDB" id="A0A9D1F9P5"/>